<dbReference type="GO" id="GO:0005886">
    <property type="term" value="C:plasma membrane"/>
    <property type="evidence" value="ECO:0007669"/>
    <property type="project" value="UniProtKB-SubCell"/>
</dbReference>
<comment type="subcellular location">
    <subcellularLocation>
        <location evidence="1">Cell membrane</location>
    </subcellularLocation>
</comment>
<organism evidence="9 10">
    <name type="scientific">Thalassospira xiamenensis</name>
    <dbReference type="NCBI Taxonomy" id="220697"/>
    <lineage>
        <taxon>Bacteria</taxon>
        <taxon>Pseudomonadati</taxon>
        <taxon>Pseudomonadota</taxon>
        <taxon>Alphaproteobacteria</taxon>
        <taxon>Rhodospirillales</taxon>
        <taxon>Thalassospiraceae</taxon>
        <taxon>Thalassospira</taxon>
    </lineage>
</organism>
<evidence type="ECO:0000313" key="10">
    <source>
        <dbReference type="Proteomes" id="UP000219068"/>
    </source>
</evidence>
<evidence type="ECO:0000256" key="1">
    <source>
        <dbReference type="ARBA" id="ARBA00004236"/>
    </source>
</evidence>
<accession>A0A285RN63</accession>
<dbReference type="Proteomes" id="UP000219068">
    <property type="component" value="Unassembled WGS sequence"/>
</dbReference>
<evidence type="ECO:0000259" key="8">
    <source>
        <dbReference type="Pfam" id="PF02203"/>
    </source>
</evidence>
<sequence>MISAIRKLRISHRLFSLVGFLILSTVLVGGFGVYTMTKIGHELEEVADRDLPLNALLEKITQHQLEQAILMERALRIGNVNAHAETETFDTVRHHFEEIAAQTDVEIAAARAMVDEFLKTSLSEETRLEFDLRRA</sequence>
<name>A0A285RN63_9PROT</name>
<evidence type="ECO:0000256" key="7">
    <source>
        <dbReference type="SAM" id="Phobius"/>
    </source>
</evidence>
<evidence type="ECO:0000256" key="3">
    <source>
        <dbReference type="ARBA" id="ARBA00022692"/>
    </source>
</evidence>
<keyword evidence="6" id="KW-0807">Transducer</keyword>
<evidence type="ECO:0000256" key="4">
    <source>
        <dbReference type="ARBA" id="ARBA00022989"/>
    </source>
</evidence>
<dbReference type="InterPro" id="IPR003122">
    <property type="entry name" value="Tar_rcpt_lig-bd"/>
</dbReference>
<dbReference type="RefSeq" id="WP_170954060.1">
    <property type="nucleotide sequence ID" value="NZ_OBMM01000001.1"/>
</dbReference>
<dbReference type="GO" id="GO:0006935">
    <property type="term" value="P:chemotaxis"/>
    <property type="evidence" value="ECO:0007669"/>
    <property type="project" value="InterPro"/>
</dbReference>
<reference evidence="9 10" key="1">
    <citation type="submission" date="2017-08" db="EMBL/GenBank/DDBJ databases">
        <authorList>
            <person name="de Groot N.N."/>
        </authorList>
    </citation>
    <scope>NUCLEOTIDE SEQUENCE [LARGE SCALE GENOMIC DNA]</scope>
    <source>
        <strain evidence="9 10">USBA 78</strain>
    </source>
</reference>
<keyword evidence="2" id="KW-1003">Cell membrane</keyword>
<dbReference type="EMBL" id="OBMM01000001">
    <property type="protein sequence ID" value="SOB95158.1"/>
    <property type="molecule type" value="Genomic_DNA"/>
</dbReference>
<evidence type="ECO:0000256" key="5">
    <source>
        <dbReference type="ARBA" id="ARBA00023136"/>
    </source>
</evidence>
<evidence type="ECO:0000313" key="9">
    <source>
        <dbReference type="EMBL" id="SOB95158.1"/>
    </source>
</evidence>
<dbReference type="Pfam" id="PF02203">
    <property type="entry name" value="TarH"/>
    <property type="match status" value="1"/>
</dbReference>
<dbReference type="GO" id="GO:0007165">
    <property type="term" value="P:signal transduction"/>
    <property type="evidence" value="ECO:0007669"/>
    <property type="project" value="UniProtKB-KW"/>
</dbReference>
<gene>
    <name evidence="9" type="ORF">SAMN05428964_1011407</name>
</gene>
<dbReference type="AlphaFoldDB" id="A0A285RN63"/>
<feature type="transmembrane region" description="Helical" evidence="7">
    <location>
        <begin position="12"/>
        <end position="34"/>
    </location>
</feature>
<feature type="domain" description="Chemotaxis methyl-accepting receptor Tar-related ligand-binding" evidence="8">
    <location>
        <begin position="6"/>
        <end position="96"/>
    </location>
</feature>
<keyword evidence="5 7" id="KW-0472">Membrane</keyword>
<proteinExistence type="predicted"/>
<evidence type="ECO:0000256" key="2">
    <source>
        <dbReference type="ARBA" id="ARBA00022475"/>
    </source>
</evidence>
<evidence type="ECO:0000256" key="6">
    <source>
        <dbReference type="ARBA" id="ARBA00023224"/>
    </source>
</evidence>
<keyword evidence="3 7" id="KW-0812">Transmembrane</keyword>
<protein>
    <submittedName>
        <fullName evidence="9">Methyl-accepting chemotaxis protein</fullName>
    </submittedName>
</protein>
<keyword evidence="4 7" id="KW-1133">Transmembrane helix</keyword>